<evidence type="ECO:0000313" key="2">
    <source>
        <dbReference type="Proteomes" id="UP000294919"/>
    </source>
</evidence>
<dbReference type="SUPFAM" id="SSF141571">
    <property type="entry name" value="Pentapeptide repeat-like"/>
    <property type="match status" value="1"/>
</dbReference>
<comment type="caution">
    <text evidence="1">The sequence shown here is derived from an EMBL/GenBank/DDBJ whole genome shotgun (WGS) entry which is preliminary data.</text>
</comment>
<evidence type="ECO:0000313" key="1">
    <source>
        <dbReference type="EMBL" id="TCO68076.1"/>
    </source>
</evidence>
<dbReference type="Pfam" id="PF13599">
    <property type="entry name" value="Pentapeptide_4"/>
    <property type="match status" value="1"/>
</dbReference>
<dbReference type="InterPro" id="IPR001646">
    <property type="entry name" value="5peptide_repeat"/>
</dbReference>
<proteinExistence type="predicted"/>
<sequence length="327" mass="38667">MTREEALIDFEEAVKELLQKYEEGFHEDVRKNQSLFKDTVIDHLKSICEKVCHFQKAHEAYKVKYFQFSILRTSIVNKTYTIYLNTYNQSWYLDDDTQYIEIDLSFLFKSLEELQRKLYEKSKPYIGKINKSDIEKIILRQAIEYNQYIAHIARLMLQNIDEEDWFEKVQKPDVYCIRWGAYQDQSELIFQMDTNKKTTNDFLEVLKLTNDEANKDALVYTVFKDSEILDTLCIEKNMMFANFKGSTINDCSFKQSMLLGANFKNTILKNVNFYKSNLRGATFVGATFKDISFENAQLEGAMFLREDVPFLHLSPSQLQDIYIEGEW</sequence>
<dbReference type="EMBL" id="SLWV01000049">
    <property type="protein sequence ID" value="TCO68076.1"/>
    <property type="molecule type" value="Genomic_DNA"/>
</dbReference>
<name>A0A4R2KCX9_9FIRM</name>
<keyword evidence="2" id="KW-1185">Reference proteome</keyword>
<dbReference type="Proteomes" id="UP000294919">
    <property type="component" value="Unassembled WGS sequence"/>
</dbReference>
<dbReference type="AlphaFoldDB" id="A0A4R2KCX9"/>
<reference evidence="1 2" key="1">
    <citation type="submission" date="2019-03" db="EMBL/GenBank/DDBJ databases">
        <title>Genomic Encyclopedia of Type Strains, Phase IV (KMG-IV): sequencing the most valuable type-strain genomes for metagenomic binning, comparative biology and taxonomic classification.</title>
        <authorList>
            <person name="Goeker M."/>
        </authorList>
    </citation>
    <scope>NUCLEOTIDE SEQUENCE [LARGE SCALE GENOMIC DNA]</scope>
    <source>
        <strain evidence="1 2">DSM 102940</strain>
    </source>
</reference>
<accession>A0A4R2KCX9</accession>
<protein>
    <submittedName>
        <fullName evidence="1">Pentapeptide repeat protein</fullName>
    </submittedName>
</protein>
<dbReference type="Gene3D" id="2.160.20.80">
    <property type="entry name" value="E3 ubiquitin-protein ligase SopA"/>
    <property type="match status" value="1"/>
</dbReference>
<organism evidence="1 2">
    <name type="scientific">Marinisporobacter balticus</name>
    <dbReference type="NCBI Taxonomy" id="2018667"/>
    <lineage>
        <taxon>Bacteria</taxon>
        <taxon>Bacillati</taxon>
        <taxon>Bacillota</taxon>
        <taxon>Clostridia</taxon>
        <taxon>Peptostreptococcales</taxon>
        <taxon>Thermotaleaceae</taxon>
        <taxon>Marinisporobacter</taxon>
    </lineage>
</organism>
<gene>
    <name evidence="1" type="ORF">EV214_14910</name>
</gene>
<dbReference type="RefSeq" id="WP_132248328.1">
    <property type="nucleotide sequence ID" value="NZ_SLWV01000049.1"/>
</dbReference>
<dbReference type="OrthoDB" id="2536801at2"/>